<dbReference type="Gene3D" id="3.40.50.150">
    <property type="entry name" value="Vaccinia Virus protein VP39"/>
    <property type="match status" value="1"/>
</dbReference>
<dbReference type="PANTHER" id="PTHR43591:SF24">
    <property type="entry name" value="2-METHOXY-6-POLYPRENYL-1,4-BENZOQUINOL METHYLASE, MITOCHONDRIAL"/>
    <property type="match status" value="1"/>
</dbReference>
<dbReference type="InterPro" id="IPR013216">
    <property type="entry name" value="Methyltransf_11"/>
</dbReference>
<keyword evidence="2" id="KW-0808">Transferase</keyword>
<accession>A0A8J3BVB9</accession>
<dbReference type="SUPFAM" id="SSF53335">
    <property type="entry name" value="S-adenosyl-L-methionine-dependent methyltransferases"/>
    <property type="match status" value="1"/>
</dbReference>
<dbReference type="EMBL" id="BMMX01000003">
    <property type="protein sequence ID" value="GGK80961.1"/>
    <property type="molecule type" value="Genomic_DNA"/>
</dbReference>
<reference evidence="2" key="2">
    <citation type="submission" date="2020-09" db="EMBL/GenBank/DDBJ databases">
        <authorList>
            <person name="Sun Q."/>
            <person name="Zhou Y."/>
        </authorList>
    </citation>
    <scope>NUCLEOTIDE SEQUENCE</scope>
    <source>
        <strain evidence="2">CGMCC 4.7299</strain>
    </source>
</reference>
<dbReference type="CDD" id="cd02440">
    <property type="entry name" value="AdoMet_MTases"/>
    <property type="match status" value="1"/>
</dbReference>
<feature type="domain" description="Methyltransferase type 11" evidence="1">
    <location>
        <begin position="58"/>
        <end position="153"/>
    </location>
</feature>
<dbReference type="RefSeq" id="WP_189078223.1">
    <property type="nucleotide sequence ID" value="NZ_BMMX01000003.1"/>
</dbReference>
<reference evidence="2" key="1">
    <citation type="journal article" date="2014" name="Int. J. Syst. Evol. Microbiol.">
        <title>Complete genome sequence of Corynebacterium casei LMG S-19264T (=DSM 44701T), isolated from a smear-ripened cheese.</title>
        <authorList>
            <consortium name="US DOE Joint Genome Institute (JGI-PGF)"/>
            <person name="Walter F."/>
            <person name="Albersmeier A."/>
            <person name="Kalinowski J."/>
            <person name="Ruckert C."/>
        </authorList>
    </citation>
    <scope>NUCLEOTIDE SEQUENCE</scope>
    <source>
        <strain evidence="2">CGMCC 4.7299</strain>
    </source>
</reference>
<evidence type="ECO:0000259" key="1">
    <source>
        <dbReference type="Pfam" id="PF08241"/>
    </source>
</evidence>
<dbReference type="InterPro" id="IPR029063">
    <property type="entry name" value="SAM-dependent_MTases_sf"/>
</dbReference>
<dbReference type="Pfam" id="PF08241">
    <property type="entry name" value="Methyltransf_11"/>
    <property type="match status" value="1"/>
</dbReference>
<name>A0A8J3BVB9_9ACTN</name>
<comment type="caution">
    <text evidence="2">The sequence shown here is derived from an EMBL/GenBank/DDBJ whole genome shotgun (WGS) entry which is preliminary data.</text>
</comment>
<sequence>MDPLPAERTPFADLDRMPPPVTSTLIDGLLGMDQHPEIRRVRAVANDLLGVRRGQRLLDAGSGVGEVARMLGERVGGDGEVVALDYSAATTEVARHRHDGGPVRYLTGDVAALDLPDDHFDGVWCERVLQHLTDPDGAIGEMIRVTRPGGRICLIDTDWRSLAFDGLSAGLSDMMLRRMRDRLTAAQFDMGRTLRGRLVRAGVRDPGATPVTCFFGTPESASVVLPMFNPRVPPTAWTLPERTRDAWFAEVAASGQRGDFLAALTIWVVVGSV</sequence>
<keyword evidence="2" id="KW-0489">Methyltransferase</keyword>
<protein>
    <submittedName>
        <fullName evidence="2">Methyltransferase type 11</fullName>
    </submittedName>
</protein>
<organism evidence="2 3">
    <name type="scientific">Mangrovihabitans endophyticus</name>
    <dbReference type="NCBI Taxonomy" id="1751298"/>
    <lineage>
        <taxon>Bacteria</taxon>
        <taxon>Bacillati</taxon>
        <taxon>Actinomycetota</taxon>
        <taxon>Actinomycetes</taxon>
        <taxon>Micromonosporales</taxon>
        <taxon>Micromonosporaceae</taxon>
        <taxon>Mangrovihabitans</taxon>
    </lineage>
</organism>
<dbReference type="Proteomes" id="UP000656042">
    <property type="component" value="Unassembled WGS sequence"/>
</dbReference>
<dbReference type="PANTHER" id="PTHR43591">
    <property type="entry name" value="METHYLTRANSFERASE"/>
    <property type="match status" value="1"/>
</dbReference>
<proteinExistence type="predicted"/>
<dbReference type="AlphaFoldDB" id="A0A8J3BVB9"/>
<gene>
    <name evidence="2" type="ORF">GCM10012284_13660</name>
</gene>
<evidence type="ECO:0000313" key="2">
    <source>
        <dbReference type="EMBL" id="GGK80961.1"/>
    </source>
</evidence>
<dbReference type="GO" id="GO:0032259">
    <property type="term" value="P:methylation"/>
    <property type="evidence" value="ECO:0007669"/>
    <property type="project" value="UniProtKB-KW"/>
</dbReference>
<dbReference type="GO" id="GO:0008757">
    <property type="term" value="F:S-adenosylmethionine-dependent methyltransferase activity"/>
    <property type="evidence" value="ECO:0007669"/>
    <property type="project" value="InterPro"/>
</dbReference>
<keyword evidence="3" id="KW-1185">Reference proteome</keyword>
<evidence type="ECO:0000313" key="3">
    <source>
        <dbReference type="Proteomes" id="UP000656042"/>
    </source>
</evidence>